<comment type="caution">
    <text evidence="3">The sequence shown here is derived from an EMBL/GenBank/DDBJ whole genome shotgun (WGS) entry which is preliminary data.</text>
</comment>
<sequence length="426" mass="45967">MQPTSDHLGQVHDRAAASEAGVSSRMMAETHRTSRENTLTMRSDDSWVEISSQPSTSSLSSVAASDEIITTGLRVQRRASDPSHRSSRRRRLERLAAITTAQVEYSSREPSVASSSQDEYEESESESDRILTSSNEDLRLPLPRRPRFIRAGPSPAFVDISSDDEDDDATALGMRVNSTPFVPQPNAFSHPPASRDPSWTGPTELRRSQPSGPSDCSRVTALRSRTDNGSNSSRRQQQHSPFNMVSPSYHADHDAALRASLSTLLSCAAAARGLPKQDSQPATVGISRAQPSSFRLVPESVAMGEESSEEEDPLPSVPAVRPQRSDKMSKPVAARTTSPTSKAKRRSSSPKDRGTSRRSRRTNLANSTGGPTFMTWVISTGVVVIFSAISFSAGYVLGREVGRTEMTLADGGVGGFSGSRATTECV</sequence>
<keyword evidence="2" id="KW-1133">Transmembrane helix</keyword>
<keyword evidence="2" id="KW-0812">Transmembrane</keyword>
<evidence type="ECO:0000313" key="4">
    <source>
        <dbReference type="Proteomes" id="UP000319663"/>
    </source>
</evidence>
<dbReference type="EMBL" id="VIFY01000036">
    <property type="protein sequence ID" value="TQB74015.1"/>
    <property type="molecule type" value="Genomic_DNA"/>
</dbReference>
<reference evidence="3 4" key="1">
    <citation type="submission" date="2019-06" db="EMBL/GenBank/DDBJ databases">
        <title>Wine fermentation using esterase from Monascus purpureus.</title>
        <authorList>
            <person name="Geng C."/>
            <person name="Zhang Y."/>
        </authorList>
    </citation>
    <scope>NUCLEOTIDE SEQUENCE [LARGE SCALE GENOMIC DNA]</scope>
    <source>
        <strain evidence="3">HQ1</strain>
    </source>
</reference>
<evidence type="ECO:0000256" key="1">
    <source>
        <dbReference type="SAM" id="MobiDB-lite"/>
    </source>
</evidence>
<dbReference type="AlphaFoldDB" id="A0A507R0S9"/>
<keyword evidence="2" id="KW-0472">Membrane</keyword>
<keyword evidence="4" id="KW-1185">Reference proteome</keyword>
<feature type="transmembrane region" description="Helical" evidence="2">
    <location>
        <begin position="373"/>
        <end position="397"/>
    </location>
</feature>
<feature type="region of interest" description="Disordered" evidence="1">
    <location>
        <begin position="300"/>
        <end position="370"/>
    </location>
</feature>
<feature type="region of interest" description="Disordered" evidence="1">
    <location>
        <begin position="1"/>
        <end position="247"/>
    </location>
</feature>
<accession>A0A507R0S9</accession>
<dbReference type="Proteomes" id="UP000319663">
    <property type="component" value="Unassembled WGS sequence"/>
</dbReference>
<feature type="compositionally biased region" description="Polar residues" evidence="1">
    <location>
        <begin position="99"/>
        <end position="113"/>
    </location>
</feature>
<proteinExistence type="predicted"/>
<dbReference type="OrthoDB" id="5413188at2759"/>
<evidence type="ECO:0000313" key="3">
    <source>
        <dbReference type="EMBL" id="TQB74015.1"/>
    </source>
</evidence>
<feature type="compositionally biased region" description="Polar residues" evidence="1">
    <location>
        <begin position="227"/>
        <end position="246"/>
    </location>
</feature>
<gene>
    <name evidence="3" type="ORF">MPDQ_005214</name>
</gene>
<feature type="compositionally biased region" description="Low complexity" evidence="1">
    <location>
        <begin position="51"/>
        <end position="65"/>
    </location>
</feature>
<protein>
    <submittedName>
        <fullName evidence="3">Uncharacterized protein</fullName>
    </submittedName>
</protein>
<organism evidence="3 4">
    <name type="scientific">Monascus purpureus</name>
    <name type="common">Red mold</name>
    <name type="synonym">Monascus anka</name>
    <dbReference type="NCBI Taxonomy" id="5098"/>
    <lineage>
        <taxon>Eukaryota</taxon>
        <taxon>Fungi</taxon>
        <taxon>Dikarya</taxon>
        <taxon>Ascomycota</taxon>
        <taxon>Pezizomycotina</taxon>
        <taxon>Eurotiomycetes</taxon>
        <taxon>Eurotiomycetidae</taxon>
        <taxon>Eurotiales</taxon>
        <taxon>Aspergillaceae</taxon>
        <taxon>Monascus</taxon>
    </lineage>
</organism>
<name>A0A507R0S9_MONPU</name>
<evidence type="ECO:0000256" key="2">
    <source>
        <dbReference type="SAM" id="Phobius"/>
    </source>
</evidence>